<protein>
    <submittedName>
        <fullName evidence="1">Uncharacterized protein</fullName>
    </submittedName>
</protein>
<evidence type="ECO:0000313" key="2">
    <source>
        <dbReference type="Proteomes" id="UP000814033"/>
    </source>
</evidence>
<comment type="caution">
    <text evidence="1">The sequence shown here is derived from an EMBL/GenBank/DDBJ whole genome shotgun (WGS) entry which is preliminary data.</text>
</comment>
<dbReference type="Proteomes" id="UP000814033">
    <property type="component" value="Unassembled WGS sequence"/>
</dbReference>
<gene>
    <name evidence="1" type="ORF">FA95DRAFT_1575202</name>
</gene>
<organism evidence="1 2">
    <name type="scientific">Auriscalpium vulgare</name>
    <dbReference type="NCBI Taxonomy" id="40419"/>
    <lineage>
        <taxon>Eukaryota</taxon>
        <taxon>Fungi</taxon>
        <taxon>Dikarya</taxon>
        <taxon>Basidiomycota</taxon>
        <taxon>Agaricomycotina</taxon>
        <taxon>Agaricomycetes</taxon>
        <taxon>Russulales</taxon>
        <taxon>Auriscalpiaceae</taxon>
        <taxon>Auriscalpium</taxon>
    </lineage>
</organism>
<sequence length="460" mass="52366">MSKKMIAGWSVQPHSQTVSRELTDPQPGQAIRSQEDIEALYLKLLFVFNLRQPVSSLPPEILLHIFSLLKLPEHSAEKHPVRSSWIAVTHVSKHWRKITLECPSLWRNVTSQFGIMWLKEMIRRTHDIPFSVSLPYWPPPCPFNGSYPWQHLEELLANCLPRVQQLSIYCHTPGVHQKLVEEDLGFSMPLAPMFLTHFALLKGSPAHAVSKLSVRTRMGQNRNLIHTQAWKPNAEVATFVLTLSVPKPHAYQGWPIAVTKILASKSLEELYMDEALSVQAWEYVLDQSPHLRKIETYRFSALVLCAVLAKRMSAYSEPMENAQSTPLQELISLKLRSLDFRIVARIVNSEPRSEVVINYGQDLLQFVRLRAKAGAHFSPVNIDLTESVVPEHFAAELRSAKSHEMTLMLPPPPNPYNTNGNERDVSAQPNITRVKGMLSRNILTIRGSRLRQQRGTMRPC</sequence>
<name>A0ACB8RH96_9AGAM</name>
<keyword evidence="2" id="KW-1185">Reference proteome</keyword>
<reference evidence="1" key="1">
    <citation type="submission" date="2021-02" db="EMBL/GenBank/DDBJ databases">
        <authorList>
            <consortium name="DOE Joint Genome Institute"/>
            <person name="Ahrendt S."/>
            <person name="Looney B.P."/>
            <person name="Miyauchi S."/>
            <person name="Morin E."/>
            <person name="Drula E."/>
            <person name="Courty P.E."/>
            <person name="Chicoki N."/>
            <person name="Fauchery L."/>
            <person name="Kohler A."/>
            <person name="Kuo A."/>
            <person name="Labutti K."/>
            <person name="Pangilinan J."/>
            <person name="Lipzen A."/>
            <person name="Riley R."/>
            <person name="Andreopoulos W."/>
            <person name="He G."/>
            <person name="Johnson J."/>
            <person name="Barry K.W."/>
            <person name="Grigoriev I.V."/>
            <person name="Nagy L."/>
            <person name="Hibbett D."/>
            <person name="Henrissat B."/>
            <person name="Matheny P.B."/>
            <person name="Labbe J."/>
            <person name="Martin F."/>
        </authorList>
    </citation>
    <scope>NUCLEOTIDE SEQUENCE</scope>
    <source>
        <strain evidence="1">FP105234-sp</strain>
    </source>
</reference>
<evidence type="ECO:0000313" key="1">
    <source>
        <dbReference type="EMBL" id="KAI0043277.1"/>
    </source>
</evidence>
<reference evidence="1" key="2">
    <citation type="journal article" date="2022" name="New Phytol.">
        <title>Evolutionary transition to the ectomycorrhizal habit in the genomes of a hyperdiverse lineage of mushroom-forming fungi.</title>
        <authorList>
            <person name="Looney B."/>
            <person name="Miyauchi S."/>
            <person name="Morin E."/>
            <person name="Drula E."/>
            <person name="Courty P.E."/>
            <person name="Kohler A."/>
            <person name="Kuo A."/>
            <person name="LaButti K."/>
            <person name="Pangilinan J."/>
            <person name="Lipzen A."/>
            <person name="Riley R."/>
            <person name="Andreopoulos W."/>
            <person name="He G."/>
            <person name="Johnson J."/>
            <person name="Nolan M."/>
            <person name="Tritt A."/>
            <person name="Barry K.W."/>
            <person name="Grigoriev I.V."/>
            <person name="Nagy L.G."/>
            <person name="Hibbett D."/>
            <person name="Henrissat B."/>
            <person name="Matheny P.B."/>
            <person name="Labbe J."/>
            <person name="Martin F.M."/>
        </authorList>
    </citation>
    <scope>NUCLEOTIDE SEQUENCE</scope>
    <source>
        <strain evidence="1">FP105234-sp</strain>
    </source>
</reference>
<accession>A0ACB8RH96</accession>
<proteinExistence type="predicted"/>
<dbReference type="EMBL" id="MU276025">
    <property type="protein sequence ID" value="KAI0043277.1"/>
    <property type="molecule type" value="Genomic_DNA"/>
</dbReference>